<dbReference type="PANTHER" id="PTHR42715">
    <property type="entry name" value="BETA-GLUCOSIDASE"/>
    <property type="match status" value="1"/>
</dbReference>
<dbReference type="Gene3D" id="3.20.20.300">
    <property type="entry name" value="Glycoside hydrolase, family 3, N-terminal domain"/>
    <property type="match status" value="2"/>
</dbReference>
<comment type="catalytic activity">
    <reaction evidence="1 9">
        <text>Hydrolysis of terminal, non-reducing beta-D-glucosyl residues with release of beta-D-glucose.</text>
        <dbReference type="EC" id="3.2.1.21"/>
    </reaction>
</comment>
<dbReference type="Pfam" id="PF01915">
    <property type="entry name" value="Glyco_hydro_3_C"/>
    <property type="match status" value="1"/>
</dbReference>
<keyword evidence="5" id="KW-0325">Glycoprotein</keyword>
<dbReference type="InterPro" id="IPR013783">
    <property type="entry name" value="Ig-like_fold"/>
</dbReference>
<dbReference type="Pfam" id="PF00933">
    <property type="entry name" value="Glyco_hydro_3"/>
    <property type="match status" value="1"/>
</dbReference>
<dbReference type="SUPFAM" id="SSF51445">
    <property type="entry name" value="(Trans)glycosidases"/>
    <property type="match status" value="1"/>
</dbReference>
<dbReference type="SUPFAM" id="SSF51735">
    <property type="entry name" value="NAD(P)-binding Rossmann-fold domains"/>
    <property type="match status" value="1"/>
</dbReference>
<evidence type="ECO:0000313" key="12">
    <source>
        <dbReference type="Proteomes" id="UP000722485"/>
    </source>
</evidence>
<dbReference type="InterPro" id="IPR011658">
    <property type="entry name" value="PA14_dom"/>
</dbReference>
<dbReference type="InterPro" id="IPR019800">
    <property type="entry name" value="Glyco_hydro_3_AS"/>
</dbReference>
<name>A0A9P5LDX5_9HYPO</name>
<comment type="caution">
    <text evidence="11">The sequence shown here is derived from an EMBL/GenBank/DDBJ whole genome shotgun (WGS) entry which is preliminary data.</text>
</comment>
<organism evidence="11 12">
    <name type="scientific">Cylindrodendrum hubeiense</name>
    <dbReference type="NCBI Taxonomy" id="595255"/>
    <lineage>
        <taxon>Eukaryota</taxon>
        <taxon>Fungi</taxon>
        <taxon>Dikarya</taxon>
        <taxon>Ascomycota</taxon>
        <taxon>Pezizomycotina</taxon>
        <taxon>Sordariomycetes</taxon>
        <taxon>Hypocreomycetidae</taxon>
        <taxon>Hypocreales</taxon>
        <taxon>Nectriaceae</taxon>
        <taxon>Cylindrodendrum</taxon>
    </lineage>
</organism>
<dbReference type="InterPro" id="IPR000683">
    <property type="entry name" value="Gfo/Idh/MocA-like_OxRdtase_N"/>
</dbReference>
<dbReference type="InterPro" id="IPR037524">
    <property type="entry name" value="PA14/GLEYA"/>
</dbReference>
<gene>
    <name evidence="11" type="ORF">G7Z17_g3020</name>
</gene>
<evidence type="ECO:0000256" key="6">
    <source>
        <dbReference type="ARBA" id="ARBA00023277"/>
    </source>
</evidence>
<dbReference type="AlphaFoldDB" id="A0A9P5LDX5"/>
<evidence type="ECO:0000259" key="10">
    <source>
        <dbReference type="PROSITE" id="PS51820"/>
    </source>
</evidence>
<dbReference type="Proteomes" id="UP000722485">
    <property type="component" value="Unassembled WGS sequence"/>
</dbReference>
<evidence type="ECO:0000256" key="8">
    <source>
        <dbReference type="ARBA" id="ARBA00023326"/>
    </source>
</evidence>
<evidence type="ECO:0000256" key="7">
    <source>
        <dbReference type="ARBA" id="ARBA00023295"/>
    </source>
</evidence>
<dbReference type="InterPro" id="IPR036962">
    <property type="entry name" value="Glyco_hydro_3_N_sf"/>
</dbReference>
<keyword evidence="4 9" id="KW-0378">Hydrolase</keyword>
<dbReference type="SUPFAM" id="SSF52279">
    <property type="entry name" value="Beta-D-glucan exohydrolase, C-terminal domain"/>
    <property type="match status" value="1"/>
</dbReference>
<dbReference type="InterPro" id="IPR036881">
    <property type="entry name" value="Glyco_hydro_3_C_sf"/>
</dbReference>
<dbReference type="Pfam" id="PF01408">
    <property type="entry name" value="GFO_IDH_MocA"/>
    <property type="match status" value="1"/>
</dbReference>
<dbReference type="PANTHER" id="PTHR42715:SF27">
    <property type="entry name" value="BETA-GLUCOSIDASE-RELATED"/>
    <property type="match status" value="1"/>
</dbReference>
<dbReference type="Gene3D" id="3.30.360.10">
    <property type="entry name" value="Dihydrodipicolinate Reductase, domain 2"/>
    <property type="match status" value="1"/>
</dbReference>
<dbReference type="PROSITE" id="PS00775">
    <property type="entry name" value="GLYCOSYL_HYDROL_F3"/>
    <property type="match status" value="1"/>
</dbReference>
<dbReference type="InterPro" id="IPR017853">
    <property type="entry name" value="GH"/>
</dbReference>
<evidence type="ECO:0000256" key="3">
    <source>
        <dbReference type="ARBA" id="ARBA00005336"/>
    </source>
</evidence>
<dbReference type="Pfam" id="PF07691">
    <property type="entry name" value="PA14"/>
    <property type="match status" value="1"/>
</dbReference>
<dbReference type="InterPro" id="IPR036291">
    <property type="entry name" value="NAD(P)-bd_dom_sf"/>
</dbReference>
<dbReference type="InterPro" id="IPR050288">
    <property type="entry name" value="Cellulose_deg_GH3"/>
</dbReference>
<dbReference type="GO" id="GO:0000166">
    <property type="term" value="F:nucleotide binding"/>
    <property type="evidence" value="ECO:0007669"/>
    <property type="project" value="InterPro"/>
</dbReference>
<evidence type="ECO:0000256" key="4">
    <source>
        <dbReference type="ARBA" id="ARBA00022801"/>
    </source>
</evidence>
<dbReference type="GO" id="GO:0009251">
    <property type="term" value="P:glucan catabolic process"/>
    <property type="evidence" value="ECO:0007669"/>
    <property type="project" value="TreeGrafter"/>
</dbReference>
<dbReference type="PROSITE" id="PS51820">
    <property type="entry name" value="PA14"/>
    <property type="match status" value="1"/>
</dbReference>
<sequence length="1034" mass="113306">MGDASGMFSSRQDTLQDLTTSEKISLLSGTDFWHTANVPRLNIPKLRMSDGPNGVRGTRFFNSVPAACLPCGTALDATWDTRLMQEAGQLIARECYAKSAHVWLGPTVNIQRSPLGGRGFESFSEDPVLSGTMAAAMISAVQKSGIASALKHFVTNDMEHERTLVNCIISQRALREIYLLPFQLAIRDANPWCLMTAYNRVNGTHMSENPEILTDIVRKEWKYDGCILSDWFGTYSTVESINSGLDLEMPGPPEWRAKKVSTALGTAIIGPNAKISFFSGGGSASLRPYRSVSIFEALSAEIEEPLAFAEGCQIHNMLPVLGDLIRNPTGKLGHFMMKMYLSPPWEEAQDPLDTFELDDTNIILYDYSNPAASDNGLYARIETDLVVEHSDKYAFGITVAGAAKLFLDDKLVVDNSETQTRGESFFGSGSVEEIGHIQLEGSRTYRLRVDFGSAATSNMSKTSAPTFGAGGVRIGCMRCNDQSKEFESAVELAKTVDQVVLCVGLGPEWESEGSDRKDFQLPGQQTELISRICAANPNVVVIIQSSTPASGPWDEVPALIQAWYGGNESGHSIADVLLGKTNPSGKLPLSWPRYIEDNPAFLSYRCEAGKCHYSEDIYVGYRFYEKTRREVQWPFGHGLSYESFRLSNLRLSCTGLGLESHLQVAVTVTNTHESVDGSEVCQAYVRFVTESKLSRPVKELKGYVKVFVSADSTTDACISIPTNTKDLLLDPSIRGVDNIKHTVVAAASSSSSARAEAFLKDVGAPSTAKAYGSYEELVQDANVEIIYVATPHSHHYQNVMLCLEAGKHVLCEKAFTVNAQQARLLAEKAKEKDCFLMEALWTRYFPLADYVREVIDSGKLGTIYRYGQTSADETTTMLLTFPRDASSGGDAHAISTTSMRIGSLQNDAGSQASVRIQGELGELQLFPTAHNPNATKLILKDGGVEEKRWSKPGPGKGSGWYNGFLHYTNPEGEGQGMFWEADEAGFAIIEGRKEGKHLGLAETISIMETLDEVRRQGDLVYPDNVETVDYPAKV</sequence>
<dbReference type="InterPro" id="IPR023282">
    <property type="entry name" value="HMG_CoA_Rdtase_N"/>
</dbReference>
<accession>A0A9P5LDX5</accession>
<evidence type="ECO:0000256" key="2">
    <source>
        <dbReference type="ARBA" id="ARBA00004987"/>
    </source>
</evidence>
<dbReference type="InterPro" id="IPR001764">
    <property type="entry name" value="Glyco_hydro_3_N"/>
</dbReference>
<protein>
    <recommendedName>
        <fullName evidence="9">beta-glucosidase</fullName>
        <ecNumber evidence="9">3.2.1.21</ecNumber>
    </recommendedName>
</protein>
<dbReference type="GO" id="GO:0008422">
    <property type="term" value="F:beta-glucosidase activity"/>
    <property type="evidence" value="ECO:0007669"/>
    <property type="project" value="UniProtKB-EC"/>
</dbReference>
<dbReference type="SMART" id="SM00758">
    <property type="entry name" value="PA14"/>
    <property type="match status" value="1"/>
</dbReference>
<dbReference type="PRINTS" id="PR00133">
    <property type="entry name" value="GLHYDRLASE3"/>
</dbReference>
<evidence type="ECO:0000256" key="5">
    <source>
        <dbReference type="ARBA" id="ARBA00023180"/>
    </source>
</evidence>
<dbReference type="Gene3D" id="2.60.120.260">
    <property type="entry name" value="Galactose-binding domain-like"/>
    <property type="match status" value="1"/>
</dbReference>
<comment type="similarity">
    <text evidence="3 9">Belongs to the glycosyl hydrolase 3 family.</text>
</comment>
<keyword evidence="7 9" id="KW-0326">Glycosidase</keyword>
<dbReference type="SMART" id="SM01217">
    <property type="entry name" value="Fn3_like"/>
    <property type="match status" value="1"/>
</dbReference>
<keyword evidence="8 9" id="KW-0624">Polysaccharide degradation</keyword>
<dbReference type="SUPFAM" id="SSF56988">
    <property type="entry name" value="Anthrax protective antigen"/>
    <property type="match status" value="1"/>
</dbReference>
<comment type="pathway">
    <text evidence="2 9">Glycan metabolism; cellulose degradation.</text>
</comment>
<dbReference type="EMBL" id="JAANBB010000034">
    <property type="protein sequence ID" value="KAF7554273.1"/>
    <property type="molecule type" value="Genomic_DNA"/>
</dbReference>
<keyword evidence="12" id="KW-1185">Reference proteome</keyword>
<dbReference type="InterPro" id="IPR026891">
    <property type="entry name" value="Fn3-like"/>
</dbReference>
<dbReference type="GO" id="GO:0004420">
    <property type="term" value="F:hydroxymethylglutaryl-CoA reductase (NADPH) activity"/>
    <property type="evidence" value="ECO:0007669"/>
    <property type="project" value="InterPro"/>
</dbReference>
<dbReference type="EC" id="3.2.1.21" evidence="9"/>
<reference evidence="11" key="1">
    <citation type="submission" date="2020-03" db="EMBL/GenBank/DDBJ databases">
        <title>Draft Genome Sequence of Cylindrodendrum hubeiense.</title>
        <authorList>
            <person name="Buettner E."/>
            <person name="Kellner H."/>
        </authorList>
    </citation>
    <scope>NUCLEOTIDE SEQUENCE</scope>
    <source>
        <strain evidence="11">IHI 201604</strain>
    </source>
</reference>
<evidence type="ECO:0000256" key="1">
    <source>
        <dbReference type="ARBA" id="ARBA00000448"/>
    </source>
</evidence>
<feature type="domain" description="PA14" evidence="10">
    <location>
        <begin position="330"/>
        <end position="490"/>
    </location>
</feature>
<evidence type="ECO:0000256" key="9">
    <source>
        <dbReference type="RuleBase" id="RU361161"/>
    </source>
</evidence>
<dbReference type="Pfam" id="PF14310">
    <property type="entry name" value="Fn3-like"/>
    <property type="match status" value="1"/>
</dbReference>
<keyword evidence="6 9" id="KW-0119">Carbohydrate metabolism</keyword>
<proteinExistence type="inferred from homology"/>
<dbReference type="OrthoDB" id="47059at2759"/>
<dbReference type="Gene3D" id="2.60.40.10">
    <property type="entry name" value="Immunoglobulins"/>
    <property type="match status" value="1"/>
</dbReference>
<dbReference type="Gene3D" id="1.10.3270.10">
    <property type="entry name" value="HMGR, N-terminal domain"/>
    <property type="match status" value="1"/>
</dbReference>
<evidence type="ECO:0000313" key="11">
    <source>
        <dbReference type="EMBL" id="KAF7554273.1"/>
    </source>
</evidence>
<dbReference type="InterPro" id="IPR002772">
    <property type="entry name" value="Glyco_hydro_3_C"/>
</dbReference>